<dbReference type="SUPFAM" id="SSF48208">
    <property type="entry name" value="Six-hairpin glycosidases"/>
    <property type="match status" value="2"/>
</dbReference>
<feature type="compositionally biased region" description="Gly residues" evidence="1">
    <location>
        <begin position="896"/>
        <end position="910"/>
    </location>
</feature>
<dbReference type="Proteomes" id="UP001218034">
    <property type="component" value="Chromosome"/>
</dbReference>
<protein>
    <recommendedName>
        <fullName evidence="4">Ig-like domain-containing protein</fullName>
    </recommendedName>
</protein>
<accession>A0ABY8CHD5</accession>
<organism evidence="2 3">
    <name type="scientific">Candidatus Nanohalococcus occultus</name>
    <dbReference type="NCBI Taxonomy" id="2978047"/>
    <lineage>
        <taxon>Archaea</taxon>
        <taxon>Candidatus Nanohalarchaeota</taxon>
        <taxon>Candidatus Nanohalarchaeota incertae sedis</taxon>
        <taxon>Candidatus Nanohalococcus</taxon>
    </lineage>
</organism>
<dbReference type="RefSeq" id="WP_347722200.1">
    <property type="nucleotide sequence ID" value="NZ_CP104395.1"/>
</dbReference>
<evidence type="ECO:0000313" key="3">
    <source>
        <dbReference type="Proteomes" id="UP001218034"/>
    </source>
</evidence>
<evidence type="ECO:0000256" key="1">
    <source>
        <dbReference type="SAM" id="MobiDB-lite"/>
    </source>
</evidence>
<reference evidence="2 3" key="1">
    <citation type="submission" date="2022-09" db="EMBL/GenBank/DDBJ databases">
        <title>Xylan utilization by haloarchaea-nanohaloarchaea associations.</title>
        <authorList>
            <person name="Yakimov M."/>
        </authorList>
    </citation>
    <scope>NUCLEOTIDE SEQUENCE [LARGE SCALE GENOMIC DNA]</scope>
    <source>
        <strain evidence="2 3">SVXNc</strain>
    </source>
</reference>
<sequence length="1255" mass="139331">MLLVGTASASELANPSTDGDYRVNQAVNFSVQNKTSLTNMSLQLAAPESGWKSFEMSYEDGGYGVTVPGSYFSSKGIYRYRFTNGSVSFPSGSFRLSISAHNQTFRSRALNLTENVSESQDCPYNTTDSSCGYETFQAEMMLSNLEAYVQTDNQTFLNRSLDYALSSYDDTGGLLGTCNHAENDFSCNDDGNDDELEVSAGLRQGSLVNALWRVYGATNNSAVRALAENYSRGSAEGCDVWSDDFKCNTSTGQGEMIQGYWRAYTVTGNRSYKSIAKNLSATNYSSPSVAEALFDAYKLTGNNYYSDRAKNISKTLLSSYRNESTNVSERTHLRSLLAFWNGYEATENYGYYFHASNLTSYSENYSCNPSNASYRCSFPDTQGLHSRVYWDGLKYRKDEERGFSDPQFGQETVFGINLSLKPQMRGDMRDPEILYRMRGNKNWSSCDINLLDGCTLPASNVSNQTVYSYKFRDGNLSFPENGSFRFSISLGSEELEIEAENFSSANPEQYCQPWSGDFSCEDSFYQAEMIDGFSTAFLHNTIESYREGLVSFIESPFRTQAGSTPACSPEKDDFNCNTSSVVEDLEGSLRQGRLIQTTLESYRSTGNYSLYETSLKFVKGSAEDCDVWRQDFNCGSSEGQAAMIDGYWEAYKVTGNETYKEVALNLSRQAQGKNATERLGSALWRTYSYTNNSSYSEQASNITDSSQTGCGANCGPESYGLGIRLFENAYVYGDNNTYLPEYRSLLGNTTSSGCGPFKGNYSCETPEQQGLMVSGLYTAAYTVPLNYNTSESFEVPETVQADSGFEATCAVTNRLQSANLSDVQLELVLNSGLSTQNSTYSASSRLPYGNSTSNTWSVTAGSGGQQDLSCVITSSSGLRETLSATVTVQEEEESDSGGGGSGGSSGGGIPSGAFDEEPELPENITLNYSYVGNYSWNRTRLEQLGFDLSNKNLSFNATCLAVERRLGYNQSRLKLENTCGETDLLIADQLPSSQGRNIRTAVFEDFNGSRTIEYGFRGHRNWSRPSIVFSRQLEDLQIQHQLEVIGEYGMLDIDLNRESRCVLTRSGRQLYNGTSTSLKFNISLEEGQNMILFDCETASERFTAYREFEAQENDGGILPILGAAVLMLILSGAVYQRDQVISFSKTAVYRWYLHRFEKAVENGDVKRAIEIYKSLASLLGVSTSKRLLDSDIELMRGIRIYLVMDLVQSGIEEDMDLPMEDIEQIVYRYVEGTDSEEVKKLVVEKLEEVVENESK</sequence>
<dbReference type="EMBL" id="CP104395">
    <property type="protein sequence ID" value="WEL19328.1"/>
    <property type="molecule type" value="Genomic_DNA"/>
</dbReference>
<dbReference type="InterPro" id="IPR008928">
    <property type="entry name" value="6-hairpin_glycosidase_sf"/>
</dbReference>
<keyword evidence="3" id="KW-1185">Reference proteome</keyword>
<feature type="region of interest" description="Disordered" evidence="1">
    <location>
        <begin position="882"/>
        <end position="918"/>
    </location>
</feature>
<dbReference type="GeneID" id="90589737"/>
<name>A0ABY8CHD5_9ARCH</name>
<proteinExistence type="predicted"/>
<gene>
    <name evidence="2" type="ORF">SVXNc_0301</name>
</gene>
<evidence type="ECO:0008006" key="4">
    <source>
        <dbReference type="Google" id="ProtNLM"/>
    </source>
</evidence>
<evidence type="ECO:0000313" key="2">
    <source>
        <dbReference type="EMBL" id="WEL19328.1"/>
    </source>
</evidence>